<accession>A0ABV7Z3T5</accession>
<keyword evidence="3 6" id="KW-0812">Transmembrane</keyword>
<dbReference type="PANTHER" id="PTHR30086:SF20">
    <property type="entry name" value="ARGININE EXPORTER PROTEIN ARGO-RELATED"/>
    <property type="match status" value="1"/>
</dbReference>
<evidence type="ECO:0000256" key="3">
    <source>
        <dbReference type="ARBA" id="ARBA00022692"/>
    </source>
</evidence>
<evidence type="ECO:0000256" key="2">
    <source>
        <dbReference type="ARBA" id="ARBA00022475"/>
    </source>
</evidence>
<gene>
    <name evidence="7" type="ORF">ACFOOI_19870</name>
</gene>
<keyword evidence="8" id="KW-1185">Reference proteome</keyword>
<dbReference type="Pfam" id="PF01810">
    <property type="entry name" value="LysE"/>
    <property type="match status" value="1"/>
</dbReference>
<reference evidence="8" key="1">
    <citation type="journal article" date="2019" name="Int. J. Syst. Evol. Microbiol.">
        <title>The Global Catalogue of Microorganisms (GCM) 10K type strain sequencing project: providing services to taxonomists for standard genome sequencing and annotation.</title>
        <authorList>
            <consortium name="The Broad Institute Genomics Platform"/>
            <consortium name="The Broad Institute Genome Sequencing Center for Infectious Disease"/>
            <person name="Wu L."/>
            <person name="Ma J."/>
        </authorList>
    </citation>
    <scope>NUCLEOTIDE SEQUENCE [LARGE SCALE GENOMIC DNA]</scope>
    <source>
        <strain evidence="8">CECT 7956</strain>
    </source>
</reference>
<comment type="subcellular location">
    <subcellularLocation>
        <location evidence="1">Cell membrane</location>
        <topology evidence="1">Multi-pass membrane protein</topology>
    </subcellularLocation>
</comment>
<feature type="transmembrane region" description="Helical" evidence="6">
    <location>
        <begin position="6"/>
        <end position="26"/>
    </location>
</feature>
<evidence type="ECO:0000313" key="7">
    <source>
        <dbReference type="EMBL" id="MFC3812931.1"/>
    </source>
</evidence>
<dbReference type="PANTHER" id="PTHR30086">
    <property type="entry name" value="ARGININE EXPORTER PROTEIN ARGO"/>
    <property type="match status" value="1"/>
</dbReference>
<feature type="transmembrane region" description="Helical" evidence="6">
    <location>
        <begin position="38"/>
        <end position="62"/>
    </location>
</feature>
<protein>
    <submittedName>
        <fullName evidence="7">LysE family translocator</fullName>
    </submittedName>
</protein>
<keyword evidence="4 6" id="KW-1133">Transmembrane helix</keyword>
<evidence type="ECO:0000256" key="6">
    <source>
        <dbReference type="SAM" id="Phobius"/>
    </source>
</evidence>
<dbReference type="EMBL" id="JBHRYQ010000001">
    <property type="protein sequence ID" value="MFC3812931.1"/>
    <property type="molecule type" value="Genomic_DNA"/>
</dbReference>
<feature type="transmembrane region" description="Helical" evidence="6">
    <location>
        <begin position="68"/>
        <end position="86"/>
    </location>
</feature>
<evidence type="ECO:0000256" key="1">
    <source>
        <dbReference type="ARBA" id="ARBA00004651"/>
    </source>
</evidence>
<keyword evidence="5 6" id="KW-0472">Membrane</keyword>
<comment type="caution">
    <text evidence="7">The sequence shown here is derived from an EMBL/GenBank/DDBJ whole genome shotgun (WGS) entry which is preliminary data.</text>
</comment>
<evidence type="ECO:0000256" key="4">
    <source>
        <dbReference type="ARBA" id="ARBA00022989"/>
    </source>
</evidence>
<dbReference type="InterPro" id="IPR001123">
    <property type="entry name" value="LeuE-type"/>
</dbReference>
<feature type="transmembrane region" description="Helical" evidence="6">
    <location>
        <begin position="177"/>
        <end position="198"/>
    </location>
</feature>
<feature type="transmembrane region" description="Helical" evidence="6">
    <location>
        <begin position="145"/>
        <end position="165"/>
    </location>
</feature>
<feature type="transmembrane region" description="Helical" evidence="6">
    <location>
        <begin position="107"/>
        <end position="133"/>
    </location>
</feature>
<proteinExistence type="predicted"/>
<organism evidence="7 8">
    <name type="scientific">Lacihabitans lacunae</name>
    <dbReference type="NCBI Taxonomy" id="1028214"/>
    <lineage>
        <taxon>Bacteria</taxon>
        <taxon>Pseudomonadati</taxon>
        <taxon>Bacteroidota</taxon>
        <taxon>Cytophagia</taxon>
        <taxon>Cytophagales</taxon>
        <taxon>Leadbetterellaceae</taxon>
        <taxon>Lacihabitans</taxon>
    </lineage>
</organism>
<keyword evidence="2" id="KW-1003">Cell membrane</keyword>
<dbReference type="Proteomes" id="UP001595616">
    <property type="component" value="Unassembled WGS sequence"/>
</dbReference>
<dbReference type="RefSeq" id="WP_379839837.1">
    <property type="nucleotide sequence ID" value="NZ_JBHRYQ010000001.1"/>
</dbReference>
<sequence length="206" mass="22901">MLAILYGLGTGFVFSLMLGTVFFALIQNSIDNGYKSGIIIALGVVFSDMLFVSAAVFGTSFLPDIPHFALASSVVGGILLLTMGLVSILKEKPNLKYPTTKLGNFSYYLVTGFLLNILNPLNFLIWVAVATRIKTEYQFDLNHQIIYFVSCLAAIFSTEVGISYTASKLKRLFTVKVLKGINQVTGFIFIIFSFKLFYEAFHTFYK</sequence>
<name>A0ABV7Z3T5_9BACT</name>
<evidence type="ECO:0000313" key="8">
    <source>
        <dbReference type="Proteomes" id="UP001595616"/>
    </source>
</evidence>
<evidence type="ECO:0000256" key="5">
    <source>
        <dbReference type="ARBA" id="ARBA00023136"/>
    </source>
</evidence>